<dbReference type="GO" id="GO:0048544">
    <property type="term" value="P:recognition of pollen"/>
    <property type="evidence" value="ECO:0007669"/>
    <property type="project" value="InterPro"/>
</dbReference>
<dbReference type="Pfam" id="PF00954">
    <property type="entry name" value="S_locus_glycop"/>
    <property type="match status" value="1"/>
</dbReference>
<dbReference type="SUPFAM" id="SSF51110">
    <property type="entry name" value="alpha-D-mannose-specific plant lectins"/>
    <property type="match status" value="1"/>
</dbReference>
<evidence type="ECO:0000256" key="3">
    <source>
        <dbReference type="ARBA" id="ARBA00022729"/>
    </source>
</evidence>
<evidence type="ECO:0000256" key="8">
    <source>
        <dbReference type="SAM" id="Phobius"/>
    </source>
</evidence>
<dbReference type="SMART" id="SM00108">
    <property type="entry name" value="B_lectin"/>
    <property type="match status" value="1"/>
</dbReference>
<feature type="domain" description="Bulb-type lectin" evidence="9">
    <location>
        <begin position="1"/>
        <end position="91"/>
    </location>
</feature>
<dbReference type="Gene3D" id="2.90.10.10">
    <property type="entry name" value="Bulb-type lectin domain"/>
    <property type="match status" value="1"/>
</dbReference>
<evidence type="ECO:0000259" key="9">
    <source>
        <dbReference type="PROSITE" id="PS50927"/>
    </source>
</evidence>
<sequence>MHPPAFFTNRSQLSVFHVSSSSTVWSTDNPPLSTPAKLSLTHNGLSISNDSDYVFWSTPKLESSVFALRLFDDGNLVLLDDKNGSLWQSFDNPTDTVVPGQRLAIGKALSAGRYRLTLTGSDALLQWNGLTYWKLSMDIKAYRDSNAGVASMALNNSGFYLFASDGSTVVFQVKLDGPAGFRIARMGLDGKFTISNFIASKWVVEFLGPFDQCQIPLICGRLGLCKPRPPTSVTCSCLRGFRSSNGGYSDNGECKPIETSVSLPSGCDSITNNGSISYLKLDDEIDYFANDFVQPVKRDVSVSVCKDLCSKNCSCMGIFHGSSSGSCYFLQNPLGSIMSRFGKKDRLGYIKTLAVHSPENPDRKGSKFPVYGSVLISSFGFLLIVIVVGILWLRRNRVSKGANPKLNRSKSASSGELEAISIAGLPVSAENDHSSGGHGASPSSGIVYFPLLALEMHEQRRYLELADPRVEGRVSAEQVEMLVRIALCCVNEEPALRPSMVNVVGMLEGRVPLDEPRIQKLNFLRSYGRLFTEASKMEAFSKQNEFEMFTKFDTMFNSGTSGSYNSLSYISSQDVSGPR</sequence>
<gene>
    <name evidence="10" type="ORF">FEM48_Zijuj04G0201200</name>
</gene>
<evidence type="ECO:0000256" key="4">
    <source>
        <dbReference type="ARBA" id="ARBA00022989"/>
    </source>
</evidence>
<dbReference type="Proteomes" id="UP000813462">
    <property type="component" value="Unassembled WGS sequence"/>
</dbReference>
<evidence type="ECO:0000313" key="11">
    <source>
        <dbReference type="Proteomes" id="UP000813462"/>
    </source>
</evidence>
<dbReference type="InterPro" id="IPR036426">
    <property type="entry name" value="Bulb-type_lectin_dom_sf"/>
</dbReference>
<dbReference type="GO" id="GO:0016020">
    <property type="term" value="C:membrane"/>
    <property type="evidence" value="ECO:0007669"/>
    <property type="project" value="UniProtKB-SubCell"/>
</dbReference>
<protein>
    <recommendedName>
        <fullName evidence="9">Bulb-type lectin domain-containing protein</fullName>
    </recommendedName>
</protein>
<keyword evidence="2 8" id="KW-0812">Transmembrane</keyword>
<keyword evidence="6" id="KW-1015">Disulfide bond</keyword>
<evidence type="ECO:0000313" key="10">
    <source>
        <dbReference type="EMBL" id="KAH7534098.1"/>
    </source>
</evidence>
<keyword evidence="5 8" id="KW-0472">Membrane</keyword>
<evidence type="ECO:0000256" key="6">
    <source>
        <dbReference type="ARBA" id="ARBA00023157"/>
    </source>
</evidence>
<dbReference type="InterPro" id="IPR000858">
    <property type="entry name" value="S_locus_glycoprot_dom"/>
</dbReference>
<reference evidence="10" key="1">
    <citation type="journal article" date="2021" name="Front. Plant Sci.">
        <title>Chromosome-Scale Genome Assembly for Chinese Sour Jujube and Insights Into Its Genome Evolution and Domestication Signature.</title>
        <authorList>
            <person name="Shen L.-Y."/>
            <person name="Luo H."/>
            <person name="Wang X.-L."/>
            <person name="Wang X.-M."/>
            <person name="Qiu X.-J."/>
            <person name="Liu H."/>
            <person name="Zhou S.-S."/>
            <person name="Jia K.-H."/>
            <person name="Nie S."/>
            <person name="Bao Y.-T."/>
            <person name="Zhang R.-G."/>
            <person name="Yun Q.-Z."/>
            <person name="Chai Y.-H."/>
            <person name="Lu J.-Y."/>
            <person name="Li Y."/>
            <person name="Zhao S.-W."/>
            <person name="Mao J.-F."/>
            <person name="Jia S.-G."/>
            <person name="Mao Y.-M."/>
        </authorList>
    </citation>
    <scope>NUCLEOTIDE SEQUENCE</scope>
    <source>
        <strain evidence="10">AT0</strain>
        <tissue evidence="10">Leaf</tissue>
    </source>
</reference>
<evidence type="ECO:0000256" key="1">
    <source>
        <dbReference type="ARBA" id="ARBA00004167"/>
    </source>
</evidence>
<dbReference type="AlphaFoldDB" id="A0A978VLX9"/>
<accession>A0A978VLX9</accession>
<keyword evidence="3" id="KW-0732">Signal</keyword>
<keyword evidence="7" id="KW-0325">Glycoprotein</keyword>
<proteinExistence type="predicted"/>
<dbReference type="PANTHER" id="PTHR47974">
    <property type="entry name" value="OS07G0415500 PROTEIN"/>
    <property type="match status" value="1"/>
</dbReference>
<evidence type="ECO:0000256" key="2">
    <source>
        <dbReference type="ARBA" id="ARBA00022692"/>
    </source>
</evidence>
<keyword evidence="4 8" id="KW-1133">Transmembrane helix</keyword>
<dbReference type="PANTHER" id="PTHR47974:SF27">
    <property type="entry name" value="RECEPTOR-LIKE SERINE_THREONINE-PROTEIN KINASE"/>
    <property type="match status" value="1"/>
</dbReference>
<comment type="subcellular location">
    <subcellularLocation>
        <location evidence="1">Membrane</location>
        <topology evidence="1">Single-pass membrane protein</topology>
    </subcellularLocation>
</comment>
<dbReference type="PROSITE" id="PS50927">
    <property type="entry name" value="BULB_LECTIN"/>
    <property type="match status" value="1"/>
</dbReference>
<dbReference type="InterPro" id="IPR001480">
    <property type="entry name" value="Bulb-type_lectin_dom"/>
</dbReference>
<evidence type="ECO:0000256" key="7">
    <source>
        <dbReference type="ARBA" id="ARBA00023180"/>
    </source>
</evidence>
<dbReference type="Gene3D" id="1.10.510.10">
    <property type="entry name" value="Transferase(Phosphotransferase) domain 1"/>
    <property type="match status" value="1"/>
</dbReference>
<dbReference type="EMBL" id="JAEACU010000004">
    <property type="protein sequence ID" value="KAH7534098.1"/>
    <property type="molecule type" value="Genomic_DNA"/>
</dbReference>
<organism evidence="10 11">
    <name type="scientific">Ziziphus jujuba var. spinosa</name>
    <dbReference type="NCBI Taxonomy" id="714518"/>
    <lineage>
        <taxon>Eukaryota</taxon>
        <taxon>Viridiplantae</taxon>
        <taxon>Streptophyta</taxon>
        <taxon>Embryophyta</taxon>
        <taxon>Tracheophyta</taxon>
        <taxon>Spermatophyta</taxon>
        <taxon>Magnoliopsida</taxon>
        <taxon>eudicotyledons</taxon>
        <taxon>Gunneridae</taxon>
        <taxon>Pentapetalae</taxon>
        <taxon>rosids</taxon>
        <taxon>fabids</taxon>
        <taxon>Rosales</taxon>
        <taxon>Rhamnaceae</taxon>
        <taxon>Paliureae</taxon>
        <taxon>Ziziphus</taxon>
    </lineage>
</organism>
<dbReference type="Pfam" id="PF01453">
    <property type="entry name" value="B_lectin"/>
    <property type="match status" value="1"/>
</dbReference>
<name>A0A978VLX9_ZIZJJ</name>
<evidence type="ECO:0000256" key="5">
    <source>
        <dbReference type="ARBA" id="ARBA00023136"/>
    </source>
</evidence>
<feature type="transmembrane region" description="Helical" evidence="8">
    <location>
        <begin position="370"/>
        <end position="393"/>
    </location>
</feature>
<comment type="caution">
    <text evidence="10">The sequence shown here is derived from an EMBL/GenBank/DDBJ whole genome shotgun (WGS) entry which is preliminary data.</text>
</comment>